<sequence length="200" mass="20960">MAPTLRPAQTASAREAMRAFFCDLCQKGYTRMNEYEAHLSSYDHSHKQRLKDMKAMVRDPTVTARARRQEAKAADAVISIKLGADGAGSGSGTADGDAAENNSNDGNNNNNNDGAAAGQKRGVFRKGGFRSAFVAVDGASSTAAAADAAVPTTTASLPASSTTLVAANDGRRVPGQADVLDESDTDNEGYEMYDPHKPTD</sequence>
<evidence type="ECO:0000313" key="5">
    <source>
        <dbReference type="EMBL" id="OAA60526.1"/>
    </source>
</evidence>
<feature type="compositionally biased region" description="Low complexity" evidence="3">
    <location>
        <begin position="94"/>
        <end position="118"/>
    </location>
</feature>
<dbReference type="PROSITE" id="PS50157">
    <property type="entry name" value="ZINC_FINGER_C2H2_2"/>
    <property type="match status" value="1"/>
</dbReference>
<feature type="compositionally biased region" description="Acidic residues" evidence="3">
    <location>
        <begin position="179"/>
        <end position="191"/>
    </location>
</feature>
<dbReference type="InterPro" id="IPR036236">
    <property type="entry name" value="Znf_C2H2_sf"/>
</dbReference>
<keyword evidence="6" id="KW-1185">Reference proteome</keyword>
<dbReference type="PROSITE" id="PS00028">
    <property type="entry name" value="ZINC_FINGER_C2H2_1"/>
    <property type="match status" value="1"/>
</dbReference>
<dbReference type="SUPFAM" id="SSF57667">
    <property type="entry name" value="beta-beta-alpha zinc fingers"/>
    <property type="match status" value="1"/>
</dbReference>
<accession>A0A167TEJ4</accession>
<dbReference type="SMART" id="SM00451">
    <property type="entry name" value="ZnF_U1"/>
    <property type="match status" value="1"/>
</dbReference>
<keyword evidence="1 2" id="KW-0863">Zinc-finger</keyword>
<comment type="caution">
    <text evidence="5">The sequence shown here is derived from an EMBL/GenBank/DDBJ whole genome shotgun (WGS) entry which is preliminary data.</text>
</comment>
<feature type="domain" description="C2H2-type" evidence="4">
    <location>
        <begin position="20"/>
        <end position="49"/>
    </location>
</feature>
<dbReference type="GO" id="GO:0003676">
    <property type="term" value="F:nucleic acid binding"/>
    <property type="evidence" value="ECO:0007669"/>
    <property type="project" value="InterPro"/>
</dbReference>
<reference evidence="5 6" key="1">
    <citation type="journal article" date="2016" name="Genome Biol. Evol.">
        <title>Divergent and convergent evolution of fungal pathogenicity.</title>
        <authorList>
            <person name="Shang Y."/>
            <person name="Xiao G."/>
            <person name="Zheng P."/>
            <person name="Cen K."/>
            <person name="Zhan S."/>
            <person name="Wang C."/>
        </authorList>
    </citation>
    <scope>NUCLEOTIDE SEQUENCE [LARGE SCALE GENOMIC DNA]</scope>
    <source>
        <strain evidence="5 6">RCEF 264</strain>
    </source>
</reference>
<evidence type="ECO:0000256" key="1">
    <source>
        <dbReference type="ARBA" id="ARBA00022771"/>
    </source>
</evidence>
<feature type="region of interest" description="Disordered" evidence="3">
    <location>
        <begin position="166"/>
        <end position="200"/>
    </location>
</feature>
<evidence type="ECO:0000313" key="6">
    <source>
        <dbReference type="Proteomes" id="UP000076874"/>
    </source>
</evidence>
<dbReference type="InterPro" id="IPR003604">
    <property type="entry name" value="Matrin/U1-like-C_Znf_C2H2"/>
</dbReference>
<organism evidence="5 6">
    <name type="scientific">Niveomyces insectorum RCEF 264</name>
    <dbReference type="NCBI Taxonomy" id="1081102"/>
    <lineage>
        <taxon>Eukaryota</taxon>
        <taxon>Fungi</taxon>
        <taxon>Dikarya</taxon>
        <taxon>Ascomycota</taxon>
        <taxon>Pezizomycotina</taxon>
        <taxon>Sordariomycetes</taxon>
        <taxon>Hypocreomycetidae</taxon>
        <taxon>Hypocreales</taxon>
        <taxon>Cordycipitaceae</taxon>
        <taxon>Niveomyces</taxon>
    </lineage>
</organism>
<evidence type="ECO:0000256" key="3">
    <source>
        <dbReference type="SAM" id="MobiDB-lite"/>
    </source>
</evidence>
<dbReference type="STRING" id="1081102.A0A167TEJ4"/>
<name>A0A167TEJ4_9HYPO</name>
<dbReference type="AlphaFoldDB" id="A0A167TEJ4"/>
<evidence type="ECO:0000259" key="4">
    <source>
        <dbReference type="PROSITE" id="PS50157"/>
    </source>
</evidence>
<dbReference type="EMBL" id="AZHD01000009">
    <property type="protein sequence ID" value="OAA60526.1"/>
    <property type="molecule type" value="Genomic_DNA"/>
</dbReference>
<dbReference type="InterPro" id="IPR013087">
    <property type="entry name" value="Znf_C2H2_type"/>
</dbReference>
<feature type="region of interest" description="Disordered" evidence="3">
    <location>
        <begin position="87"/>
        <end position="118"/>
    </location>
</feature>
<gene>
    <name evidence="5" type="ORF">SPI_05650</name>
</gene>
<dbReference type="GO" id="GO:0008270">
    <property type="term" value="F:zinc ion binding"/>
    <property type="evidence" value="ECO:0007669"/>
    <property type="project" value="UniProtKB-KW"/>
</dbReference>
<proteinExistence type="predicted"/>
<dbReference type="PANTHER" id="PTHR47251">
    <property type="entry name" value="FINGER DOMAIN PROTEIN, PUTATIVE (AFU_ORTHOLOGUE AFUA_3G04180)-RELATED"/>
    <property type="match status" value="1"/>
</dbReference>
<keyword evidence="1 2" id="KW-0479">Metal-binding</keyword>
<dbReference type="Proteomes" id="UP000076874">
    <property type="component" value="Unassembled WGS sequence"/>
</dbReference>
<keyword evidence="1 2" id="KW-0862">Zinc</keyword>
<evidence type="ECO:0000256" key="2">
    <source>
        <dbReference type="PROSITE-ProRule" id="PRU00042"/>
    </source>
</evidence>
<dbReference type="OrthoDB" id="4822at2759"/>
<protein>
    <submittedName>
        <fullName evidence="5">C2h2 finger domain containing protein</fullName>
    </submittedName>
</protein>
<dbReference type="PANTHER" id="PTHR47251:SF1">
    <property type="entry name" value="FINGER DOMAIN PROTEIN, PUTATIVE (AFU_ORTHOLOGUE AFUA_3G04180)-RELATED"/>
    <property type="match status" value="1"/>
</dbReference>